<dbReference type="InterPro" id="IPR018097">
    <property type="entry name" value="EGF_Ca-bd_CS"/>
</dbReference>
<evidence type="ECO:0000256" key="12">
    <source>
        <dbReference type="ARBA" id="ARBA00022989"/>
    </source>
</evidence>
<dbReference type="GO" id="GO:0005886">
    <property type="term" value="C:plasma membrane"/>
    <property type="evidence" value="ECO:0007669"/>
    <property type="project" value="TreeGrafter"/>
</dbReference>
<dbReference type="CDD" id="cd14066">
    <property type="entry name" value="STKc_IRAK"/>
    <property type="match status" value="1"/>
</dbReference>
<dbReference type="Pfam" id="PF07645">
    <property type="entry name" value="EGF_CA"/>
    <property type="match status" value="1"/>
</dbReference>
<keyword evidence="11" id="KW-0067">ATP-binding</keyword>
<evidence type="ECO:0000256" key="9">
    <source>
        <dbReference type="ARBA" id="ARBA00022741"/>
    </source>
</evidence>
<keyword evidence="10" id="KW-0418">Kinase</keyword>
<name>A0AAE1KK09_9FABA</name>
<dbReference type="Pfam" id="PF07714">
    <property type="entry name" value="PK_Tyr_Ser-Thr"/>
    <property type="match status" value="1"/>
</dbReference>
<evidence type="ECO:0000256" key="21">
    <source>
        <dbReference type="SAM" id="SignalP"/>
    </source>
</evidence>
<evidence type="ECO:0000256" key="6">
    <source>
        <dbReference type="ARBA" id="ARBA00022692"/>
    </source>
</evidence>
<dbReference type="GO" id="GO:0004674">
    <property type="term" value="F:protein serine/threonine kinase activity"/>
    <property type="evidence" value="ECO:0007669"/>
    <property type="project" value="UniProtKB-KW"/>
</dbReference>
<dbReference type="PROSITE" id="PS00010">
    <property type="entry name" value="ASX_HYDROXYL"/>
    <property type="match status" value="1"/>
</dbReference>
<gene>
    <name evidence="24" type="ORF">QN277_018830</name>
</gene>
<dbReference type="Gene3D" id="1.10.510.10">
    <property type="entry name" value="Transferase(Phosphotransferase) domain 1"/>
    <property type="match status" value="1"/>
</dbReference>
<dbReference type="PROSITE" id="PS01187">
    <property type="entry name" value="EGF_CA"/>
    <property type="match status" value="1"/>
</dbReference>
<evidence type="ECO:0000313" key="25">
    <source>
        <dbReference type="Proteomes" id="UP001293593"/>
    </source>
</evidence>
<feature type="domain" description="EGF-like" evidence="23">
    <location>
        <begin position="292"/>
        <end position="331"/>
    </location>
</feature>
<comment type="function">
    <text evidence="18">Serine/threonine-protein kinase that may function as a signaling receptor of extracellular matrix component. Binding to pectin may have significance in the control of cell expansion, morphogenesis and development.</text>
</comment>
<evidence type="ECO:0000256" key="5">
    <source>
        <dbReference type="ARBA" id="ARBA00022679"/>
    </source>
</evidence>
<keyword evidence="2" id="KW-0723">Serine/threonine-protein kinase</keyword>
<evidence type="ECO:0000259" key="23">
    <source>
        <dbReference type="PROSITE" id="PS50026"/>
    </source>
</evidence>
<dbReference type="PANTHER" id="PTHR27005:SF511">
    <property type="entry name" value="WALL-ASSOCIATED RECEPTOR KINASE 1-RELATED"/>
    <property type="match status" value="1"/>
</dbReference>
<evidence type="ECO:0000256" key="18">
    <source>
        <dbReference type="ARBA" id="ARBA00058961"/>
    </source>
</evidence>
<protein>
    <submittedName>
        <fullName evidence="24">Uncharacterized protein</fullName>
    </submittedName>
</protein>
<dbReference type="GO" id="GO:0030247">
    <property type="term" value="F:polysaccharide binding"/>
    <property type="evidence" value="ECO:0007669"/>
    <property type="project" value="InterPro"/>
</dbReference>
<keyword evidence="4" id="KW-0597">Phosphoprotein</keyword>
<dbReference type="FunFam" id="2.10.25.10:FF:000038">
    <property type="entry name" value="Fibrillin 2"/>
    <property type="match status" value="1"/>
</dbReference>
<dbReference type="InterPro" id="IPR001881">
    <property type="entry name" value="EGF-like_Ca-bd_dom"/>
</dbReference>
<dbReference type="SMART" id="SM00220">
    <property type="entry name" value="S_TKc"/>
    <property type="match status" value="1"/>
</dbReference>
<dbReference type="AlphaFoldDB" id="A0AAE1KK09"/>
<evidence type="ECO:0000313" key="24">
    <source>
        <dbReference type="EMBL" id="KAK4275810.1"/>
    </source>
</evidence>
<evidence type="ECO:0000256" key="8">
    <source>
        <dbReference type="ARBA" id="ARBA00022737"/>
    </source>
</evidence>
<evidence type="ECO:0000259" key="22">
    <source>
        <dbReference type="PROSITE" id="PS50011"/>
    </source>
</evidence>
<dbReference type="SMART" id="SM00179">
    <property type="entry name" value="EGF_CA"/>
    <property type="match status" value="2"/>
</dbReference>
<dbReference type="InterPro" id="IPR000152">
    <property type="entry name" value="EGF-type_Asp/Asn_hydroxyl_site"/>
</dbReference>
<dbReference type="Gene3D" id="3.30.200.20">
    <property type="entry name" value="Phosphorylase Kinase, domain 1"/>
    <property type="match status" value="1"/>
</dbReference>
<organism evidence="24 25">
    <name type="scientific">Acacia crassicarpa</name>
    <name type="common">northern wattle</name>
    <dbReference type="NCBI Taxonomy" id="499986"/>
    <lineage>
        <taxon>Eukaryota</taxon>
        <taxon>Viridiplantae</taxon>
        <taxon>Streptophyta</taxon>
        <taxon>Embryophyta</taxon>
        <taxon>Tracheophyta</taxon>
        <taxon>Spermatophyta</taxon>
        <taxon>Magnoliopsida</taxon>
        <taxon>eudicotyledons</taxon>
        <taxon>Gunneridae</taxon>
        <taxon>Pentapetalae</taxon>
        <taxon>rosids</taxon>
        <taxon>fabids</taxon>
        <taxon>Fabales</taxon>
        <taxon>Fabaceae</taxon>
        <taxon>Caesalpinioideae</taxon>
        <taxon>mimosoid clade</taxon>
        <taxon>Acacieae</taxon>
        <taxon>Acacia</taxon>
    </lineage>
</organism>
<keyword evidence="25" id="KW-1185">Reference proteome</keyword>
<dbReference type="InterPro" id="IPR049883">
    <property type="entry name" value="NOTCH1_EGF-like"/>
</dbReference>
<keyword evidence="14" id="KW-1015">Disulfide bond</keyword>
<dbReference type="InterPro" id="IPR008271">
    <property type="entry name" value="Ser/Thr_kinase_AS"/>
</dbReference>
<keyword evidence="15" id="KW-0325">Glycoprotein</keyword>
<comment type="catalytic activity">
    <reaction evidence="17">
        <text>L-threonyl-[protein] + ATP = O-phospho-L-threonyl-[protein] + ADP + H(+)</text>
        <dbReference type="Rhea" id="RHEA:46608"/>
        <dbReference type="Rhea" id="RHEA-COMP:11060"/>
        <dbReference type="Rhea" id="RHEA-COMP:11605"/>
        <dbReference type="ChEBI" id="CHEBI:15378"/>
        <dbReference type="ChEBI" id="CHEBI:30013"/>
        <dbReference type="ChEBI" id="CHEBI:30616"/>
        <dbReference type="ChEBI" id="CHEBI:61977"/>
        <dbReference type="ChEBI" id="CHEBI:456216"/>
    </reaction>
</comment>
<evidence type="ECO:0000256" key="19">
    <source>
        <dbReference type="PROSITE-ProRule" id="PRU00076"/>
    </source>
</evidence>
<evidence type="ECO:0000256" key="14">
    <source>
        <dbReference type="ARBA" id="ARBA00023157"/>
    </source>
</evidence>
<evidence type="ECO:0000256" key="15">
    <source>
        <dbReference type="ARBA" id="ARBA00023180"/>
    </source>
</evidence>
<dbReference type="SUPFAM" id="SSF56112">
    <property type="entry name" value="Protein kinase-like (PK-like)"/>
    <property type="match status" value="1"/>
</dbReference>
<evidence type="ECO:0000256" key="11">
    <source>
        <dbReference type="ARBA" id="ARBA00022840"/>
    </source>
</evidence>
<reference evidence="24" key="1">
    <citation type="submission" date="2023-10" db="EMBL/GenBank/DDBJ databases">
        <title>Chromosome-level genome of the transformable northern wattle, Acacia crassicarpa.</title>
        <authorList>
            <person name="Massaro I."/>
            <person name="Sinha N.R."/>
            <person name="Poethig S."/>
            <person name="Leichty A.R."/>
        </authorList>
    </citation>
    <scope>NUCLEOTIDE SEQUENCE</scope>
    <source>
        <strain evidence="24">Acra3RX</strain>
        <tissue evidence="24">Leaf</tissue>
    </source>
</reference>
<evidence type="ECO:0000256" key="1">
    <source>
        <dbReference type="ARBA" id="ARBA00004479"/>
    </source>
</evidence>
<keyword evidence="9" id="KW-0547">Nucleotide-binding</keyword>
<evidence type="ECO:0000256" key="10">
    <source>
        <dbReference type="ARBA" id="ARBA00022777"/>
    </source>
</evidence>
<evidence type="ECO:0000256" key="7">
    <source>
        <dbReference type="ARBA" id="ARBA00022729"/>
    </source>
</evidence>
<dbReference type="InterPro" id="IPR011009">
    <property type="entry name" value="Kinase-like_dom_sf"/>
</dbReference>
<dbReference type="GO" id="GO:0007166">
    <property type="term" value="P:cell surface receptor signaling pathway"/>
    <property type="evidence" value="ECO:0007669"/>
    <property type="project" value="InterPro"/>
</dbReference>
<keyword evidence="12 20" id="KW-1133">Transmembrane helix</keyword>
<comment type="catalytic activity">
    <reaction evidence="16">
        <text>L-seryl-[protein] + ATP = O-phospho-L-seryl-[protein] + ADP + H(+)</text>
        <dbReference type="Rhea" id="RHEA:17989"/>
        <dbReference type="Rhea" id="RHEA-COMP:9863"/>
        <dbReference type="Rhea" id="RHEA-COMP:11604"/>
        <dbReference type="ChEBI" id="CHEBI:15378"/>
        <dbReference type="ChEBI" id="CHEBI:29999"/>
        <dbReference type="ChEBI" id="CHEBI:30616"/>
        <dbReference type="ChEBI" id="CHEBI:83421"/>
        <dbReference type="ChEBI" id="CHEBI:456216"/>
    </reaction>
</comment>
<dbReference type="PANTHER" id="PTHR27005">
    <property type="entry name" value="WALL-ASSOCIATED RECEPTOR KINASE-LIKE 21"/>
    <property type="match status" value="1"/>
</dbReference>
<dbReference type="FunFam" id="1.10.510.10:FF:000084">
    <property type="entry name" value="Wall-associated receptor kinase 2"/>
    <property type="match status" value="1"/>
</dbReference>
<dbReference type="GO" id="GO:0005524">
    <property type="term" value="F:ATP binding"/>
    <property type="evidence" value="ECO:0007669"/>
    <property type="project" value="UniProtKB-KW"/>
</dbReference>
<dbReference type="SUPFAM" id="SSF57184">
    <property type="entry name" value="Growth factor receptor domain"/>
    <property type="match status" value="1"/>
</dbReference>
<feature type="chain" id="PRO_5042145361" evidence="21">
    <location>
        <begin position="22"/>
        <end position="748"/>
    </location>
</feature>
<comment type="caution">
    <text evidence="24">The sequence shown here is derived from an EMBL/GenBank/DDBJ whole genome shotgun (WGS) entry which is preliminary data.</text>
</comment>
<keyword evidence="6 20" id="KW-0812">Transmembrane</keyword>
<comment type="caution">
    <text evidence="19">Lacks conserved residue(s) required for the propagation of feature annotation.</text>
</comment>
<keyword evidence="7 21" id="KW-0732">Signal</keyword>
<keyword evidence="13 20" id="KW-0472">Membrane</keyword>
<evidence type="ECO:0000256" key="3">
    <source>
        <dbReference type="ARBA" id="ARBA00022536"/>
    </source>
</evidence>
<evidence type="ECO:0000256" key="16">
    <source>
        <dbReference type="ARBA" id="ARBA00047558"/>
    </source>
</evidence>
<dbReference type="InterPro" id="IPR000719">
    <property type="entry name" value="Prot_kinase_dom"/>
</dbReference>
<dbReference type="SMART" id="SM00181">
    <property type="entry name" value="EGF"/>
    <property type="match status" value="2"/>
</dbReference>
<keyword evidence="5" id="KW-0808">Transferase</keyword>
<proteinExistence type="predicted"/>
<dbReference type="InterPro" id="IPR001245">
    <property type="entry name" value="Ser-Thr/Tyr_kinase_cat_dom"/>
</dbReference>
<keyword evidence="8" id="KW-0677">Repeat</keyword>
<evidence type="ECO:0000256" key="13">
    <source>
        <dbReference type="ARBA" id="ARBA00023136"/>
    </source>
</evidence>
<dbReference type="FunFam" id="3.30.200.20:FF:000043">
    <property type="entry name" value="Wall-associated receptor kinase 2"/>
    <property type="match status" value="1"/>
</dbReference>
<feature type="domain" description="EGF-like" evidence="23">
    <location>
        <begin position="247"/>
        <end position="291"/>
    </location>
</feature>
<dbReference type="PROSITE" id="PS50026">
    <property type="entry name" value="EGF_3"/>
    <property type="match status" value="2"/>
</dbReference>
<comment type="subcellular location">
    <subcellularLocation>
        <location evidence="1">Membrane</location>
        <topology evidence="1">Single-pass type I membrane protein</topology>
    </subcellularLocation>
</comment>
<feature type="domain" description="Protein kinase" evidence="22">
    <location>
        <begin position="417"/>
        <end position="687"/>
    </location>
</feature>
<dbReference type="InterPro" id="IPR045274">
    <property type="entry name" value="WAK-like"/>
</dbReference>
<evidence type="ECO:0000256" key="17">
    <source>
        <dbReference type="ARBA" id="ARBA00047951"/>
    </source>
</evidence>
<evidence type="ECO:0000256" key="4">
    <source>
        <dbReference type="ARBA" id="ARBA00022553"/>
    </source>
</evidence>
<dbReference type="PROSITE" id="PS50011">
    <property type="entry name" value="PROTEIN_KINASE_DOM"/>
    <property type="match status" value="1"/>
</dbReference>
<keyword evidence="3 19" id="KW-0245">EGF-like domain</keyword>
<dbReference type="Proteomes" id="UP001293593">
    <property type="component" value="Unassembled WGS sequence"/>
</dbReference>
<feature type="signal peptide" evidence="21">
    <location>
        <begin position="1"/>
        <end position="21"/>
    </location>
</feature>
<dbReference type="InterPro" id="IPR000742">
    <property type="entry name" value="EGF"/>
</dbReference>
<accession>A0AAE1KK09</accession>
<evidence type="ECO:0000256" key="20">
    <source>
        <dbReference type="SAM" id="Phobius"/>
    </source>
</evidence>
<feature type="transmembrane region" description="Helical" evidence="20">
    <location>
        <begin position="342"/>
        <end position="366"/>
    </location>
</feature>
<dbReference type="Gene3D" id="2.10.25.10">
    <property type="entry name" value="Laminin"/>
    <property type="match status" value="1"/>
</dbReference>
<dbReference type="GO" id="GO:0005509">
    <property type="term" value="F:calcium ion binding"/>
    <property type="evidence" value="ECO:0007669"/>
    <property type="project" value="InterPro"/>
</dbReference>
<dbReference type="InterPro" id="IPR009030">
    <property type="entry name" value="Growth_fac_rcpt_cys_sf"/>
</dbReference>
<dbReference type="CDD" id="cd00054">
    <property type="entry name" value="EGF_CA"/>
    <property type="match status" value="1"/>
</dbReference>
<sequence>MGSTALLLLKLALLAAYYTPAAVPAPARLAHCIQKCGNVDISYPFGTKEGDCFKDRDFQIDCRQKNSNGQRTPYLAKESHDDHDIEVLKISEDTSEIYVSMPVSYVCYDPNNSTDYHQKDRFHMPSKFGISNKKNKFFVRGCETYAFLYDHKGKRLNGCDTRCSDDESSSVTSNYGTCQSDFELTVANYTINIIFYDRFDESDSSVRRCSYAFVAQIGSFNDSDLNDLKKIRETYRSTVVLDWAVHNTNSCGGACKSNNAECVPSESVSGQYFCKCKQGFRGNPYRVDGCKDVDECQDSNLNKCLHPKSCRNTDGDYKCSCPSGQKGNGRDQTVGGSGCSPIITIPLVVTIVLLGVFTLVFILCWAHKQRTSKQLRQRNFEQNGGNFLLQQLSQQQRYTDKMRIFTEVELKNATNNFDETRILGRGGQGTVYKGTLSDNTFVAIKKSRVGGDPRHIQSFINEVFVLSQINHRHVVKLLGCCLETEVPLLVYEFVDNGSLLDHLDQSENECSITWDTRLRIATETAGAISYLLSSASIPIIHRDIKSANILLDHNDTAKVSDFGASRLVHLDEAQVATIVQGTIGYLDPEYLQTGLLNEKSDVYSFGIVLVELLTGNKAFEFNTLAKYFVSSMREDRLWEILDKRVLDQKKNAMILKEVASLARRCIRVNGEERPTMKEVAMELEGLITMGKHLQEKDKDMMVEESEYLLGYCTNNDGYGSTSASFSVISGHDDSIQKHVTFDIIDGGR</sequence>
<dbReference type="PROSITE" id="PS00108">
    <property type="entry name" value="PROTEIN_KINASE_ST"/>
    <property type="match status" value="1"/>
</dbReference>
<dbReference type="InterPro" id="IPR025287">
    <property type="entry name" value="WAK_GUB"/>
</dbReference>
<evidence type="ECO:0000256" key="2">
    <source>
        <dbReference type="ARBA" id="ARBA00022527"/>
    </source>
</evidence>
<dbReference type="EMBL" id="JAWXYG010000004">
    <property type="protein sequence ID" value="KAK4275810.1"/>
    <property type="molecule type" value="Genomic_DNA"/>
</dbReference>
<dbReference type="Pfam" id="PF13947">
    <property type="entry name" value="GUB_WAK_bind"/>
    <property type="match status" value="1"/>
</dbReference>